<keyword evidence="4" id="KW-0175">Coiled coil</keyword>
<dbReference type="Proteomes" id="UP001165962">
    <property type="component" value="Unassembled WGS sequence"/>
</dbReference>
<evidence type="ECO:0000256" key="1">
    <source>
        <dbReference type="ARBA" id="ARBA00006638"/>
    </source>
</evidence>
<dbReference type="Gene3D" id="3.30.390.80">
    <property type="entry name" value="DNA repair protein Rad52/59/22"/>
    <property type="match status" value="1"/>
</dbReference>
<proteinExistence type="inferred from homology"/>
<gene>
    <name evidence="6" type="ORF">G9U52_25355</name>
</gene>
<keyword evidence="2" id="KW-0227">DNA damage</keyword>
<comment type="similarity">
    <text evidence="1">Belongs to the RAD52 family.</text>
</comment>
<evidence type="ECO:0000313" key="7">
    <source>
        <dbReference type="Proteomes" id="UP001165962"/>
    </source>
</evidence>
<keyword evidence="7" id="KW-1185">Reference proteome</keyword>
<organism evidence="6 7">
    <name type="scientific">Paenibacillus agricola</name>
    <dbReference type="NCBI Taxonomy" id="2716264"/>
    <lineage>
        <taxon>Bacteria</taxon>
        <taxon>Bacillati</taxon>
        <taxon>Bacillota</taxon>
        <taxon>Bacilli</taxon>
        <taxon>Bacillales</taxon>
        <taxon>Paenibacillaceae</taxon>
        <taxon>Paenibacillus</taxon>
    </lineage>
</organism>
<comment type="caution">
    <text evidence="6">The sequence shown here is derived from an EMBL/GenBank/DDBJ whole genome shotgun (WGS) entry which is preliminary data.</text>
</comment>
<dbReference type="EMBL" id="JAAOIW010000011">
    <property type="protein sequence ID" value="NHN33149.1"/>
    <property type="molecule type" value="Genomic_DNA"/>
</dbReference>
<accession>A0ABX0J9U2</accession>
<evidence type="ECO:0000313" key="6">
    <source>
        <dbReference type="EMBL" id="NHN33149.1"/>
    </source>
</evidence>
<dbReference type="InterPro" id="IPR042525">
    <property type="entry name" value="Rad52_Rad59_Rad22_sf"/>
</dbReference>
<evidence type="ECO:0000256" key="4">
    <source>
        <dbReference type="SAM" id="Coils"/>
    </source>
</evidence>
<keyword evidence="3" id="KW-0234">DNA repair</keyword>
<feature type="coiled-coil region" evidence="4">
    <location>
        <begin position="199"/>
        <end position="226"/>
    </location>
</feature>
<sequence>MNITENTFDILNAPFHYDDYSVNHDGYVFVSPQATSDRLNQIFTPQGWKLEVIEQIVDMQYFTVSILGKIAIRSGDEWIEKSQFGDATMVIQRGKAEPIPQAILNAKKIALSDCLKKCASLIGIASDIYRGKLMVLGNKTSEYLQMAGKFRLDTNKKQFKNGIVLLPDHYKSYYEKNNWNGIFASDLQSLSSAKGNFPKVNLVETKNSTEEELERLKNKYKEGIGSLDGFDTWMKHLANKGMDLSQMDFVLQEAINKRSKTHEEELNKGRETDENNNLERTSSNNDSSQSVHSGEQKINGHISSHMNGILKDCFIEGEGQPYFKLLFDFKGIATEVYAVGPLMEEVEKLEIRQGDKYHVSTREAKGRNLLREIRMAG</sequence>
<dbReference type="RefSeq" id="WP_166153462.1">
    <property type="nucleotide sequence ID" value="NZ_JAAOIW010000011.1"/>
</dbReference>
<protein>
    <submittedName>
        <fullName evidence="6">Uncharacterized protein</fullName>
    </submittedName>
</protein>
<evidence type="ECO:0000256" key="5">
    <source>
        <dbReference type="SAM" id="MobiDB-lite"/>
    </source>
</evidence>
<reference evidence="6" key="1">
    <citation type="submission" date="2020-03" db="EMBL/GenBank/DDBJ databases">
        <title>Draft sequencing of Paenibacilllus sp. S3N08.</title>
        <authorList>
            <person name="Kim D.-U."/>
        </authorList>
    </citation>
    <scope>NUCLEOTIDE SEQUENCE</scope>
    <source>
        <strain evidence="6">S3N08</strain>
    </source>
</reference>
<name>A0ABX0J9U2_9BACL</name>
<feature type="compositionally biased region" description="Basic and acidic residues" evidence="5">
    <location>
        <begin position="261"/>
        <end position="273"/>
    </location>
</feature>
<dbReference type="InterPro" id="IPR041247">
    <property type="entry name" value="Rad52_fam"/>
</dbReference>
<evidence type="ECO:0000256" key="3">
    <source>
        <dbReference type="ARBA" id="ARBA00023204"/>
    </source>
</evidence>
<dbReference type="Pfam" id="PF04098">
    <property type="entry name" value="Rad52_Rad22"/>
    <property type="match status" value="1"/>
</dbReference>
<feature type="compositionally biased region" description="Low complexity" evidence="5">
    <location>
        <begin position="282"/>
        <end position="293"/>
    </location>
</feature>
<evidence type="ECO:0000256" key="2">
    <source>
        <dbReference type="ARBA" id="ARBA00022763"/>
    </source>
</evidence>
<feature type="region of interest" description="Disordered" evidence="5">
    <location>
        <begin position="260"/>
        <end position="295"/>
    </location>
</feature>